<dbReference type="Gene3D" id="6.10.340.10">
    <property type="match status" value="1"/>
</dbReference>
<dbReference type="Pfam" id="PF02518">
    <property type="entry name" value="HATPase_c"/>
    <property type="match status" value="1"/>
</dbReference>
<dbReference type="CDD" id="cd16917">
    <property type="entry name" value="HATPase_UhpB-NarQ-NarX-like"/>
    <property type="match status" value="1"/>
</dbReference>
<dbReference type="InterPro" id="IPR003594">
    <property type="entry name" value="HATPase_dom"/>
</dbReference>
<dbReference type="InterPro" id="IPR011712">
    <property type="entry name" value="Sig_transdc_His_kin_sub3_dim/P"/>
</dbReference>
<dbReference type="PROSITE" id="PS50885">
    <property type="entry name" value="HAMP"/>
    <property type="match status" value="1"/>
</dbReference>
<evidence type="ECO:0000256" key="6">
    <source>
        <dbReference type="ARBA" id="ARBA00022692"/>
    </source>
</evidence>
<keyword evidence="11" id="KW-0902">Two-component regulatory system</keyword>
<evidence type="ECO:0000313" key="16">
    <source>
        <dbReference type="EMBL" id="KPC52491.1"/>
    </source>
</evidence>
<dbReference type="Pfam" id="PF07730">
    <property type="entry name" value="HisKA_3"/>
    <property type="match status" value="1"/>
</dbReference>
<dbReference type="Gene3D" id="1.20.120.960">
    <property type="entry name" value="Histidine kinase NarX, sensor domain"/>
    <property type="match status" value="1"/>
</dbReference>
<dbReference type="SUPFAM" id="SSF55781">
    <property type="entry name" value="GAF domain-like"/>
    <property type="match status" value="1"/>
</dbReference>
<dbReference type="PANTHER" id="PTHR24421:SF10">
    <property type="entry name" value="NITRATE_NITRITE SENSOR PROTEIN NARQ"/>
    <property type="match status" value="1"/>
</dbReference>
<keyword evidence="6 13" id="KW-0812">Transmembrane</keyword>
<dbReference type="EMBL" id="LAQT01000009">
    <property type="protein sequence ID" value="KPC52491.1"/>
    <property type="molecule type" value="Genomic_DNA"/>
</dbReference>
<dbReference type="GO" id="GO:0046983">
    <property type="term" value="F:protein dimerization activity"/>
    <property type="evidence" value="ECO:0007669"/>
    <property type="project" value="InterPro"/>
</dbReference>
<keyword evidence="4" id="KW-0597">Phosphoprotein</keyword>
<dbReference type="SUPFAM" id="SSF55874">
    <property type="entry name" value="ATPase domain of HSP90 chaperone/DNA topoisomerase II/histidine kinase"/>
    <property type="match status" value="1"/>
</dbReference>
<keyword evidence="9" id="KW-0067">ATP-binding</keyword>
<feature type="domain" description="HAMP" evidence="15">
    <location>
        <begin position="264"/>
        <end position="316"/>
    </location>
</feature>
<feature type="transmembrane region" description="Helical" evidence="13">
    <location>
        <begin position="78"/>
        <end position="101"/>
    </location>
</feature>
<evidence type="ECO:0000256" key="1">
    <source>
        <dbReference type="ARBA" id="ARBA00000085"/>
    </source>
</evidence>
<evidence type="ECO:0000313" key="17">
    <source>
        <dbReference type="Proteomes" id="UP000037939"/>
    </source>
</evidence>
<evidence type="ECO:0000259" key="14">
    <source>
        <dbReference type="PROSITE" id="PS50109"/>
    </source>
</evidence>
<protein>
    <recommendedName>
        <fullName evidence="3">histidine kinase</fullName>
        <ecNumber evidence="3">2.7.13.3</ecNumber>
    </recommendedName>
</protein>
<feature type="domain" description="Histidine kinase" evidence="14">
    <location>
        <begin position="510"/>
        <end position="701"/>
    </location>
</feature>
<evidence type="ECO:0000259" key="15">
    <source>
        <dbReference type="PROSITE" id="PS50885"/>
    </source>
</evidence>
<dbReference type="InterPro" id="IPR005467">
    <property type="entry name" value="His_kinase_dom"/>
</dbReference>
<keyword evidence="8" id="KW-0418">Kinase</keyword>
<sequence length="716" mass="79091">MALLPSGLFFAALGWASAPLRVNNTQQRNGAHAASWRLCQPRLRAAVASPLQRIKKNCMPNPPTTPDLSSPLSLGRQLSARVLAILLLTLAVGLGAIAITLHLSWQLEGAGAAINAAGSLRMRTYHMALTLEHYAAAPDPGRIRSLRDERAQFDRTLTLLRDGDPARPLYLPDDPSVRLQFKQIEADYQHWVTRWLDPAIAGQALSDPVAARADLDRFVNRVNMLVMSIEQLNSQRTMWLRMSQMFLIALAIAGAVTQIYLMFLLIFRPLSRLRDGIARMAEQDFTVRLPVETRDEFGEVQESFNHMADRLAAAYGSLEKRVAEKTAELHGQNRELSLLYDVVAFVTRPQTSHALCRGVLERLVTWFDASAGSVRVIDPLQDTAWLISSIGLPDGLRDAERCRHPQECHCGAARYGQPVSVHMRYSALLPQLPCAEAGFAQVYALPVVAGESSLGHITLHFAQSRPMAEREKQLLASVGQHLGIALENVRLAARERELAVSEERNLMAQGLHDSIAQGLNFLNLQVQMLDDSLKRGALDEAHDAVPLLRAGITESYDDVRELLLNFRTRLQAGDLPGTLRTVIDKFRQQTGIAITLTLSGQGRPLLADAQLQLLFILQEALSNVRKHANASKVEVLLHNDTPLRLMIKDNGGGFDPARMAERAERHVGLSIMQERAERLGAQLQLDNDHGVTVTLTLPAVAADDAPSLSRQEYPHG</sequence>
<dbReference type="Gene3D" id="3.30.565.10">
    <property type="entry name" value="Histidine kinase-like ATPase, C-terminal domain"/>
    <property type="match status" value="1"/>
</dbReference>
<dbReference type="AlphaFoldDB" id="A0A0N1JSK5"/>
<dbReference type="InterPro" id="IPR029095">
    <property type="entry name" value="NarX-like_N"/>
</dbReference>
<comment type="catalytic activity">
    <reaction evidence="1">
        <text>ATP + protein L-histidine = ADP + protein N-phospho-L-histidine.</text>
        <dbReference type="EC" id="2.7.13.3"/>
    </reaction>
</comment>
<dbReference type="InterPro" id="IPR003018">
    <property type="entry name" value="GAF"/>
</dbReference>
<dbReference type="SUPFAM" id="SSF158472">
    <property type="entry name" value="HAMP domain-like"/>
    <property type="match status" value="1"/>
</dbReference>
<dbReference type="PROSITE" id="PS50109">
    <property type="entry name" value="HIS_KIN"/>
    <property type="match status" value="1"/>
</dbReference>
<proteinExistence type="predicted"/>
<dbReference type="GO" id="GO:0000155">
    <property type="term" value="F:phosphorelay sensor kinase activity"/>
    <property type="evidence" value="ECO:0007669"/>
    <property type="project" value="InterPro"/>
</dbReference>
<keyword evidence="17" id="KW-1185">Reference proteome</keyword>
<dbReference type="Pfam" id="PF00672">
    <property type="entry name" value="HAMP"/>
    <property type="match status" value="1"/>
</dbReference>
<dbReference type="InterPro" id="IPR029016">
    <property type="entry name" value="GAF-like_dom_sf"/>
</dbReference>
<comment type="subcellular location">
    <subcellularLocation>
        <location evidence="2">Membrane</location>
        <topology evidence="2">Multi-pass membrane protein</topology>
    </subcellularLocation>
</comment>
<evidence type="ECO:0000256" key="13">
    <source>
        <dbReference type="SAM" id="Phobius"/>
    </source>
</evidence>
<dbReference type="SMART" id="SM00065">
    <property type="entry name" value="GAF"/>
    <property type="match status" value="1"/>
</dbReference>
<keyword evidence="12 13" id="KW-0472">Membrane</keyword>
<dbReference type="InterPro" id="IPR003660">
    <property type="entry name" value="HAMP_dom"/>
</dbReference>
<dbReference type="EC" id="2.7.13.3" evidence="3"/>
<dbReference type="InterPro" id="IPR050482">
    <property type="entry name" value="Sensor_HK_TwoCompSys"/>
</dbReference>
<comment type="caution">
    <text evidence="16">The sequence shown here is derived from an EMBL/GenBank/DDBJ whole genome shotgun (WGS) entry which is preliminary data.</text>
</comment>
<dbReference type="Proteomes" id="UP000037939">
    <property type="component" value="Unassembled WGS sequence"/>
</dbReference>
<evidence type="ECO:0000256" key="4">
    <source>
        <dbReference type="ARBA" id="ARBA00022553"/>
    </source>
</evidence>
<name>A0A0N1JSK5_9NEIS</name>
<dbReference type="SMART" id="SM00387">
    <property type="entry name" value="HATPase_c"/>
    <property type="match status" value="1"/>
</dbReference>
<evidence type="ECO:0000256" key="11">
    <source>
        <dbReference type="ARBA" id="ARBA00023012"/>
    </source>
</evidence>
<dbReference type="OrthoDB" id="9811306at2"/>
<gene>
    <name evidence="16" type="primary">narX_2</name>
    <name evidence="16" type="ORF">WG78_11620</name>
</gene>
<reference evidence="16 17" key="1">
    <citation type="submission" date="2015-07" db="EMBL/GenBank/DDBJ databases">
        <title>Draft genome sequence of the Amantichitinum ursilacus IGB-41, a new chitin-degrading bacterium.</title>
        <authorList>
            <person name="Kirstahler P."/>
            <person name="Guenther M."/>
            <person name="Grumaz C."/>
            <person name="Rupp S."/>
            <person name="Zibek S."/>
            <person name="Sohn K."/>
        </authorList>
    </citation>
    <scope>NUCLEOTIDE SEQUENCE [LARGE SCALE GENOMIC DNA]</scope>
    <source>
        <strain evidence="16 17">IGB-41</strain>
    </source>
</reference>
<dbReference type="PANTHER" id="PTHR24421">
    <property type="entry name" value="NITRATE/NITRITE SENSOR PROTEIN NARX-RELATED"/>
    <property type="match status" value="1"/>
</dbReference>
<dbReference type="SMART" id="SM00304">
    <property type="entry name" value="HAMP"/>
    <property type="match status" value="1"/>
</dbReference>
<dbReference type="Pfam" id="PF13675">
    <property type="entry name" value="PilJ"/>
    <property type="match status" value="1"/>
</dbReference>
<accession>A0A0N1JSK5</accession>
<dbReference type="PATRIC" id="fig|857265.3.peg.2387"/>
<keyword evidence="10 13" id="KW-1133">Transmembrane helix</keyword>
<dbReference type="GO" id="GO:0005524">
    <property type="term" value="F:ATP binding"/>
    <property type="evidence" value="ECO:0007669"/>
    <property type="project" value="UniProtKB-KW"/>
</dbReference>
<evidence type="ECO:0000256" key="5">
    <source>
        <dbReference type="ARBA" id="ARBA00022679"/>
    </source>
</evidence>
<dbReference type="Gene3D" id="3.30.450.40">
    <property type="match status" value="1"/>
</dbReference>
<dbReference type="Gene3D" id="1.20.5.1930">
    <property type="match status" value="1"/>
</dbReference>
<dbReference type="InterPro" id="IPR036890">
    <property type="entry name" value="HATPase_C_sf"/>
</dbReference>
<evidence type="ECO:0000256" key="7">
    <source>
        <dbReference type="ARBA" id="ARBA00022741"/>
    </source>
</evidence>
<organism evidence="16 17">
    <name type="scientific">Amantichitinum ursilacus</name>
    <dbReference type="NCBI Taxonomy" id="857265"/>
    <lineage>
        <taxon>Bacteria</taxon>
        <taxon>Pseudomonadati</taxon>
        <taxon>Pseudomonadota</taxon>
        <taxon>Betaproteobacteria</taxon>
        <taxon>Neisseriales</taxon>
        <taxon>Chitinibacteraceae</taxon>
        <taxon>Amantichitinum</taxon>
    </lineage>
</organism>
<dbReference type="STRING" id="857265.WG78_11620"/>
<evidence type="ECO:0000256" key="12">
    <source>
        <dbReference type="ARBA" id="ARBA00023136"/>
    </source>
</evidence>
<keyword evidence="5 16" id="KW-0808">Transferase</keyword>
<dbReference type="InterPro" id="IPR042295">
    <property type="entry name" value="NarX-like_N_sf"/>
</dbReference>
<evidence type="ECO:0000256" key="8">
    <source>
        <dbReference type="ARBA" id="ARBA00022777"/>
    </source>
</evidence>
<evidence type="ECO:0000256" key="9">
    <source>
        <dbReference type="ARBA" id="ARBA00022840"/>
    </source>
</evidence>
<feature type="transmembrane region" description="Helical" evidence="13">
    <location>
        <begin position="245"/>
        <end position="267"/>
    </location>
</feature>
<evidence type="ECO:0000256" key="10">
    <source>
        <dbReference type="ARBA" id="ARBA00022989"/>
    </source>
</evidence>
<dbReference type="Pfam" id="PF13185">
    <property type="entry name" value="GAF_2"/>
    <property type="match status" value="1"/>
</dbReference>
<dbReference type="CDD" id="cd06225">
    <property type="entry name" value="HAMP"/>
    <property type="match status" value="1"/>
</dbReference>
<evidence type="ECO:0000256" key="3">
    <source>
        <dbReference type="ARBA" id="ARBA00012438"/>
    </source>
</evidence>
<dbReference type="GO" id="GO:0016020">
    <property type="term" value="C:membrane"/>
    <property type="evidence" value="ECO:0007669"/>
    <property type="project" value="UniProtKB-SubCell"/>
</dbReference>
<evidence type="ECO:0000256" key="2">
    <source>
        <dbReference type="ARBA" id="ARBA00004141"/>
    </source>
</evidence>
<keyword evidence="7" id="KW-0547">Nucleotide-binding</keyword>